<dbReference type="PANTHER" id="PTHR46333:SF2">
    <property type="entry name" value="CYTOKINESIS PROTEIN 3"/>
    <property type="match status" value="1"/>
</dbReference>
<dbReference type="Proteomes" id="UP000815325">
    <property type="component" value="Unassembled WGS sequence"/>
</dbReference>
<evidence type="ECO:0000313" key="4">
    <source>
        <dbReference type="Proteomes" id="UP000815325"/>
    </source>
</evidence>
<proteinExistence type="predicted"/>
<evidence type="ECO:0000313" key="3">
    <source>
        <dbReference type="EMBL" id="KAF5834677.1"/>
    </source>
</evidence>
<accession>A0ABQ7GJ87</accession>
<feature type="domain" description="Transglutaminase-like" evidence="2">
    <location>
        <begin position="187"/>
        <end position="261"/>
    </location>
</feature>
<feature type="region of interest" description="Disordered" evidence="1">
    <location>
        <begin position="32"/>
        <end position="103"/>
    </location>
</feature>
<evidence type="ECO:0000259" key="2">
    <source>
        <dbReference type="SMART" id="SM00460"/>
    </source>
</evidence>
<dbReference type="InterPro" id="IPR038765">
    <property type="entry name" value="Papain-like_cys_pep_sf"/>
</dbReference>
<sequence>MSTISDAYAFEEEEFQFNLQLAMAISLSLEESSKAPPTCIRPPPVRQIPAPHTAPAPPLPRPVPSGNTAVSSRNTSTPPRPPSTQTRSRYRSTHPRAIPYMGPQVHPRPYAVGRCSNERYAALDKHALGCPESRTQSLHLLVEYLTQVTRNTEEAIRVLHRWVTHNISYNVEGLRSGIYGDTSADGVLRGRKGVCSGYATLFSALCKEARIEQREISGVAKGSTWEGEQLCRSSAMPDSNHAWNAVYLPEQDGWGILDCTWSAGHLASHGNYERSYKDVYFLTRPDLFVIDHLPSTPEWSLLSCPPSWLEIVYRSCGECVDK</sequence>
<feature type="compositionally biased region" description="Pro residues" evidence="1">
    <location>
        <begin position="39"/>
        <end position="63"/>
    </location>
</feature>
<dbReference type="SMART" id="SM00460">
    <property type="entry name" value="TGc"/>
    <property type="match status" value="1"/>
</dbReference>
<dbReference type="EMBL" id="MU069743">
    <property type="protein sequence ID" value="KAF5834677.1"/>
    <property type="molecule type" value="Genomic_DNA"/>
</dbReference>
<gene>
    <name evidence="3" type="ORF">DUNSADRAFT_8559</name>
</gene>
<dbReference type="Pfam" id="PF01841">
    <property type="entry name" value="Transglut_core"/>
    <property type="match status" value="1"/>
</dbReference>
<dbReference type="InterPro" id="IPR052557">
    <property type="entry name" value="CAP/Cytokinesis_protein"/>
</dbReference>
<dbReference type="InterPro" id="IPR002931">
    <property type="entry name" value="Transglutaminase-like"/>
</dbReference>
<feature type="compositionally biased region" description="Low complexity" evidence="1">
    <location>
        <begin position="71"/>
        <end position="87"/>
    </location>
</feature>
<protein>
    <recommendedName>
        <fullName evidence="2">Transglutaminase-like domain-containing protein</fullName>
    </recommendedName>
</protein>
<dbReference type="Gene3D" id="3.10.620.30">
    <property type="match status" value="1"/>
</dbReference>
<keyword evidence="4" id="KW-1185">Reference proteome</keyword>
<evidence type="ECO:0000256" key="1">
    <source>
        <dbReference type="SAM" id="MobiDB-lite"/>
    </source>
</evidence>
<dbReference type="SUPFAM" id="SSF54001">
    <property type="entry name" value="Cysteine proteinases"/>
    <property type="match status" value="1"/>
</dbReference>
<organism evidence="3 4">
    <name type="scientific">Dunaliella salina</name>
    <name type="common">Green alga</name>
    <name type="synonym">Protococcus salinus</name>
    <dbReference type="NCBI Taxonomy" id="3046"/>
    <lineage>
        <taxon>Eukaryota</taxon>
        <taxon>Viridiplantae</taxon>
        <taxon>Chlorophyta</taxon>
        <taxon>core chlorophytes</taxon>
        <taxon>Chlorophyceae</taxon>
        <taxon>CS clade</taxon>
        <taxon>Chlamydomonadales</taxon>
        <taxon>Dunaliellaceae</taxon>
        <taxon>Dunaliella</taxon>
    </lineage>
</organism>
<comment type="caution">
    <text evidence="3">The sequence shown here is derived from an EMBL/GenBank/DDBJ whole genome shotgun (WGS) entry which is preliminary data.</text>
</comment>
<reference evidence="3" key="1">
    <citation type="submission" date="2017-08" db="EMBL/GenBank/DDBJ databases">
        <authorList>
            <person name="Polle J.E."/>
            <person name="Barry K."/>
            <person name="Cushman J."/>
            <person name="Schmutz J."/>
            <person name="Tran D."/>
            <person name="Hathwaick L.T."/>
            <person name="Yim W.C."/>
            <person name="Jenkins J."/>
            <person name="Mckie-Krisberg Z.M."/>
            <person name="Prochnik S."/>
            <person name="Lindquist E."/>
            <person name="Dockter R.B."/>
            <person name="Adam C."/>
            <person name="Molina H."/>
            <person name="Bunkerborg J."/>
            <person name="Jin E."/>
            <person name="Buchheim M."/>
            <person name="Magnuson J."/>
        </authorList>
    </citation>
    <scope>NUCLEOTIDE SEQUENCE</scope>
    <source>
        <strain evidence="3">CCAP 19/18</strain>
    </source>
</reference>
<dbReference type="PANTHER" id="PTHR46333">
    <property type="entry name" value="CYTOKINESIS PROTEIN 3"/>
    <property type="match status" value="1"/>
</dbReference>
<name>A0ABQ7GJ87_DUNSA</name>